<proteinExistence type="predicted"/>
<sequence length="314" mass="35932">MVFLYLVLIIVSLLTIGLILEEIILFYQNKNFVNPGQLVKTPHGNINVFSKGTGPTTVVIASNLGVTSPYCDFYNLQDKISKFSNTALYERYGYGFSPDLSSSIGLDNLVNDIRYSLKENGHTPPYIFLCHSMASIEIIRYAQLYPHEVQGIIMEDGVNPTFKAKIKLPSIVYLRIATFFKFTGIYRLITLIPSVKKKISGNTSTKELISLKKRLNIKNFYNEYMIKEIKNFSSNCSLVLKEDINFKNTPLYIITAGNRKSFSKEFNKTWFQSQEEMLSWSNKSSQVVVKNSDHFIHYYDEEILINAVKTIIKA</sequence>
<dbReference type="SUPFAM" id="SSF53474">
    <property type="entry name" value="alpha/beta-Hydrolases"/>
    <property type="match status" value="1"/>
</dbReference>
<accession>A0ABR8PQ25</accession>
<evidence type="ECO:0000256" key="1">
    <source>
        <dbReference type="SAM" id="Phobius"/>
    </source>
</evidence>
<dbReference type="RefSeq" id="WP_191767661.1">
    <property type="nucleotide sequence ID" value="NZ_JACSRA010000003.1"/>
</dbReference>
<dbReference type="Gene3D" id="3.40.50.1820">
    <property type="entry name" value="alpha/beta hydrolase"/>
    <property type="match status" value="1"/>
</dbReference>
<evidence type="ECO:0008006" key="4">
    <source>
        <dbReference type="Google" id="ProtNLM"/>
    </source>
</evidence>
<dbReference type="InterPro" id="IPR029058">
    <property type="entry name" value="AB_hydrolase_fold"/>
</dbReference>
<name>A0ABR8PQ25_9CLOT</name>
<keyword evidence="1" id="KW-0812">Transmembrane</keyword>
<keyword evidence="1" id="KW-0472">Membrane</keyword>
<dbReference type="Proteomes" id="UP000627781">
    <property type="component" value="Unassembled WGS sequence"/>
</dbReference>
<protein>
    <recommendedName>
        <fullName evidence="4">Alpha/beta hydrolase family protein</fullName>
    </recommendedName>
</protein>
<dbReference type="EMBL" id="JACSRA010000003">
    <property type="protein sequence ID" value="MBD7910262.1"/>
    <property type="molecule type" value="Genomic_DNA"/>
</dbReference>
<reference evidence="2 3" key="1">
    <citation type="submission" date="2020-08" db="EMBL/GenBank/DDBJ databases">
        <title>A Genomic Blueprint of the Chicken Gut Microbiome.</title>
        <authorList>
            <person name="Gilroy R."/>
            <person name="Ravi A."/>
            <person name="Getino M."/>
            <person name="Pursley I."/>
            <person name="Horton D.L."/>
            <person name="Alikhan N.-F."/>
            <person name="Baker D."/>
            <person name="Gharbi K."/>
            <person name="Hall N."/>
            <person name="Watson M."/>
            <person name="Adriaenssens E.M."/>
            <person name="Foster-Nyarko E."/>
            <person name="Jarju S."/>
            <person name="Secka A."/>
            <person name="Antonio M."/>
            <person name="Oren A."/>
            <person name="Chaudhuri R."/>
            <person name="La Ragione R.M."/>
            <person name="Hildebrand F."/>
            <person name="Pallen M.J."/>
        </authorList>
    </citation>
    <scope>NUCLEOTIDE SEQUENCE [LARGE SCALE GENOMIC DNA]</scope>
    <source>
        <strain evidence="2 3">Sa3CVN1</strain>
    </source>
</reference>
<evidence type="ECO:0000313" key="3">
    <source>
        <dbReference type="Proteomes" id="UP000627781"/>
    </source>
</evidence>
<comment type="caution">
    <text evidence="2">The sequence shown here is derived from an EMBL/GenBank/DDBJ whole genome shotgun (WGS) entry which is preliminary data.</text>
</comment>
<keyword evidence="1" id="KW-1133">Transmembrane helix</keyword>
<organism evidence="2 3">
    <name type="scientific">Clostridium cibarium</name>
    <dbReference type="NCBI Taxonomy" id="2762247"/>
    <lineage>
        <taxon>Bacteria</taxon>
        <taxon>Bacillati</taxon>
        <taxon>Bacillota</taxon>
        <taxon>Clostridia</taxon>
        <taxon>Eubacteriales</taxon>
        <taxon>Clostridiaceae</taxon>
        <taxon>Clostridium</taxon>
    </lineage>
</organism>
<evidence type="ECO:0000313" key="2">
    <source>
        <dbReference type="EMBL" id="MBD7910262.1"/>
    </source>
</evidence>
<feature type="transmembrane region" description="Helical" evidence="1">
    <location>
        <begin position="6"/>
        <end position="27"/>
    </location>
</feature>
<gene>
    <name evidence="2" type="ORF">H9661_02725</name>
</gene>
<keyword evidence="3" id="KW-1185">Reference proteome</keyword>